<evidence type="ECO:0000256" key="3">
    <source>
        <dbReference type="RuleBase" id="RU365003"/>
    </source>
</evidence>
<dbReference type="PANTHER" id="PTHR13299">
    <property type="entry name" value="PEROXISOMAL MEMBRANE PROTEIN PEX16"/>
    <property type="match status" value="1"/>
</dbReference>
<keyword evidence="3" id="KW-0962">Peroxisome biogenesis</keyword>
<dbReference type="GO" id="GO:0005778">
    <property type="term" value="C:peroxisomal membrane"/>
    <property type="evidence" value="ECO:0007669"/>
    <property type="project" value="UniProtKB-SubCell"/>
</dbReference>
<dbReference type="AlphaFoldDB" id="A0A812BYX2"/>
<evidence type="ECO:0000313" key="5">
    <source>
        <dbReference type="Proteomes" id="UP000597762"/>
    </source>
</evidence>
<dbReference type="GO" id="GO:0007031">
    <property type="term" value="P:peroxisome organization"/>
    <property type="evidence" value="ECO:0007669"/>
    <property type="project" value="UniProtKB-KW"/>
</dbReference>
<accession>A0A812BYX2</accession>
<dbReference type="OrthoDB" id="2021143at2759"/>
<keyword evidence="3" id="KW-0576">Peroxisome</keyword>
<protein>
    <recommendedName>
        <fullName evidence="2 3">Peroxisomal membrane protein PEX16</fullName>
    </recommendedName>
</protein>
<keyword evidence="5" id="KW-1185">Reference proteome</keyword>
<proteinExistence type="inferred from homology"/>
<evidence type="ECO:0000256" key="2">
    <source>
        <dbReference type="ARBA" id="ARBA00018577"/>
    </source>
</evidence>
<evidence type="ECO:0000256" key="1">
    <source>
        <dbReference type="ARBA" id="ARBA00009505"/>
    </source>
</evidence>
<dbReference type="PANTHER" id="PTHR13299:SF0">
    <property type="entry name" value="PEROXISOMAL MEMBRANE PROTEIN PEX16"/>
    <property type="match status" value="1"/>
</dbReference>
<gene>
    <name evidence="4" type="ORF">SPHA_26659</name>
</gene>
<sequence length="343" mass="39957">MMAELLQNVCSKYKKSVSCNPDLVGQIESLFRLSSYIIAGRCNDSQVLSELVYSASRLMILMNDMILQQAVKIVPKVPLSQDRLMRLLTVLEYIEVFVELAVKKMWGEVGRWIVVTVIQLAKAVLRFLLLIWYQAGIQPTPPIPPLDREILKRSGKQTDLLVEDLLPENSKPQETFVLKRSGKVMRTLTAAPRSFCRTWTLPEQDDVENKMEYYQPSELCRMRMLAEGIHITRPLVHILYLSIKGQKSWKPWLFSCVMDITSLCLMGDPVELNPHERTELRRRTFSLVYYLLRSPFYDRFSQAKIVFLLKLLSDQVPGMGHLLKPLIEYLPYWQKVYFYLWST</sequence>
<dbReference type="Proteomes" id="UP000597762">
    <property type="component" value="Unassembled WGS sequence"/>
</dbReference>
<dbReference type="EMBL" id="CAHIKZ030001017">
    <property type="protein sequence ID" value="CAE1249543.1"/>
    <property type="molecule type" value="Genomic_DNA"/>
</dbReference>
<reference evidence="4" key="1">
    <citation type="submission" date="2021-01" db="EMBL/GenBank/DDBJ databases">
        <authorList>
            <person name="Li R."/>
            <person name="Bekaert M."/>
        </authorList>
    </citation>
    <scope>NUCLEOTIDE SEQUENCE</scope>
    <source>
        <strain evidence="4">Farmed</strain>
    </source>
</reference>
<name>A0A812BYX2_ACAPH</name>
<organism evidence="4 5">
    <name type="scientific">Acanthosepion pharaonis</name>
    <name type="common">Pharaoh cuttlefish</name>
    <name type="synonym">Sepia pharaonis</name>
    <dbReference type="NCBI Taxonomy" id="158019"/>
    <lineage>
        <taxon>Eukaryota</taxon>
        <taxon>Metazoa</taxon>
        <taxon>Spiralia</taxon>
        <taxon>Lophotrochozoa</taxon>
        <taxon>Mollusca</taxon>
        <taxon>Cephalopoda</taxon>
        <taxon>Coleoidea</taxon>
        <taxon>Decapodiformes</taxon>
        <taxon>Sepiida</taxon>
        <taxon>Sepiina</taxon>
        <taxon>Sepiidae</taxon>
        <taxon>Acanthosepion</taxon>
    </lineage>
</organism>
<dbReference type="InterPro" id="IPR013919">
    <property type="entry name" value="Pex16"/>
</dbReference>
<evidence type="ECO:0000313" key="4">
    <source>
        <dbReference type="EMBL" id="CAE1249543.1"/>
    </source>
</evidence>
<comment type="subcellular location">
    <subcellularLocation>
        <location evidence="3">Peroxisome membrane</location>
    </subcellularLocation>
</comment>
<comment type="caution">
    <text evidence="4">The sequence shown here is derived from an EMBL/GenBank/DDBJ whole genome shotgun (WGS) entry which is preliminary data.</text>
</comment>
<dbReference type="Pfam" id="PF08610">
    <property type="entry name" value="Pex16"/>
    <property type="match status" value="1"/>
</dbReference>
<comment type="similarity">
    <text evidence="1 3">Belongs to the peroxin-16 family.</text>
</comment>